<evidence type="ECO:0000313" key="1">
    <source>
        <dbReference type="EMBL" id="EMP9434766.1"/>
    </source>
</evidence>
<protein>
    <submittedName>
        <fullName evidence="1">Uncharacterized protein</fullName>
    </submittedName>
</protein>
<evidence type="ECO:0000313" key="3">
    <source>
        <dbReference type="Proteomes" id="UP001495779"/>
    </source>
</evidence>
<organism evidence="1">
    <name type="scientific">Providencia stuartii</name>
    <dbReference type="NCBI Taxonomy" id="588"/>
    <lineage>
        <taxon>Bacteria</taxon>
        <taxon>Pseudomonadati</taxon>
        <taxon>Pseudomonadota</taxon>
        <taxon>Gammaproteobacteria</taxon>
        <taxon>Enterobacterales</taxon>
        <taxon>Morganellaceae</taxon>
        <taxon>Providencia</taxon>
    </lineage>
</organism>
<dbReference type="EMBL" id="JAGSRH010000030">
    <property type="protein sequence ID" value="MER5078508.1"/>
    <property type="molecule type" value="Genomic_DNA"/>
</dbReference>
<name>A0AAI9I2T9_PROST</name>
<reference evidence="1" key="2">
    <citation type="submission" date="2024-02" db="EMBL/GenBank/DDBJ databases">
        <authorList>
            <consortium name="Clinical and Environmental Microbiology Branch: Whole genome sequencing antimicrobial resistance pathogens in the healthcare setting"/>
        </authorList>
    </citation>
    <scope>NUCLEOTIDE SEQUENCE</scope>
    <source>
        <strain evidence="1">2020GO-00142</strain>
    </source>
</reference>
<accession>A0AAI9I2T9</accession>
<sequence>MPSIDMTELLGYSIASSIKMVCTPFEFFYQTNIIGDVSALLTLFFVY</sequence>
<dbReference type="Proteomes" id="UP001495779">
    <property type="component" value="Unassembled WGS sequence"/>
</dbReference>
<proteinExistence type="predicted"/>
<dbReference type="EMBL" id="AAZDVE040000046">
    <property type="protein sequence ID" value="EMP9434766.1"/>
    <property type="molecule type" value="Genomic_DNA"/>
</dbReference>
<evidence type="ECO:0000313" key="2">
    <source>
        <dbReference type="EMBL" id="MER5078508.1"/>
    </source>
</evidence>
<gene>
    <name evidence="1" type="ORF">JRA39_003894</name>
    <name evidence="2" type="ORF">KDV35_16830</name>
</gene>
<reference evidence="2 3" key="1">
    <citation type="submission" date="2021-04" db="EMBL/GenBank/DDBJ databases">
        <title>Determining the burden of carbapenem-resistant Enterobacterales from a tertiary public heath setting in Bangladesh: a clinical, epidemiological, and molecular study.</title>
        <authorList>
            <person name="Farzana R."/>
            <person name="Walsh T.R."/>
        </authorList>
    </citation>
    <scope>NUCLEOTIDE SEQUENCE [LARGE SCALE GENOMIC DNA]</scope>
    <source>
        <strain evidence="3">dmpro_s316</strain>
        <strain evidence="2">Dmpro_s316</strain>
    </source>
</reference>
<dbReference type="RefSeq" id="WP_154635554.1">
    <property type="nucleotide sequence ID" value="NZ_CP095443.1"/>
</dbReference>
<comment type="caution">
    <text evidence="1">The sequence shown here is derived from an EMBL/GenBank/DDBJ whole genome shotgun (WGS) entry which is preliminary data.</text>
</comment>
<dbReference type="AlphaFoldDB" id="A0AAI9I2T9"/>